<dbReference type="Proteomes" id="UP001652564">
    <property type="component" value="Unassembled WGS sequence"/>
</dbReference>
<proteinExistence type="predicted"/>
<evidence type="ECO:0000313" key="2">
    <source>
        <dbReference type="EMBL" id="MCV2873048.1"/>
    </source>
</evidence>
<comment type="caution">
    <text evidence="2">The sequence shown here is derived from an EMBL/GenBank/DDBJ whole genome shotgun (WGS) entry which is preliminary data.</text>
</comment>
<accession>A0ABT2ZPX8</accession>
<name>A0ABT2ZPX8_9RHOB</name>
<dbReference type="Pfam" id="PF01636">
    <property type="entry name" value="APH"/>
    <property type="match status" value="1"/>
</dbReference>
<gene>
    <name evidence="2" type="ORF">OEZ71_12160</name>
</gene>
<reference evidence="2 3" key="1">
    <citation type="submission" date="2022-10" db="EMBL/GenBank/DDBJ databases">
        <title>Defluviimonas sp. nov., isolated from ocean surface sediments.</title>
        <authorList>
            <person name="He W."/>
            <person name="Wang L."/>
            <person name="Zhang D.-F."/>
        </authorList>
    </citation>
    <scope>NUCLEOTIDE SEQUENCE [LARGE SCALE GENOMIC DNA]</scope>
    <source>
        <strain evidence="2 3">WL0050</strain>
    </source>
</reference>
<keyword evidence="3" id="KW-1185">Reference proteome</keyword>
<evidence type="ECO:0000259" key="1">
    <source>
        <dbReference type="Pfam" id="PF01636"/>
    </source>
</evidence>
<dbReference type="Gene3D" id="3.90.1200.10">
    <property type="match status" value="1"/>
</dbReference>
<dbReference type="InterPro" id="IPR002575">
    <property type="entry name" value="Aminoglycoside_PTrfase"/>
</dbReference>
<sequence>MSVATASTDLSEAFRAKLREGPSQKAIDALIGAGAGRPRLERVHFSDRRPVLLQYAAGHETLLAEWVPDAGKERAAETIRRLCKPRHGQARGCPEARIVADRDFILRTSGLDERLPGLRLLYDAEAARDLVGRLEGANPGPITPQLVAHRLGKRAVLRLDAADGKGRYARLRAVKSDTGQVQFARHLALWRALGEHSRLRIPEPLGEDPALGLSLYAPLAGHAPRFFGLDGYAACRDITAALRTLQLLPLTDLPVHDTGAETAILRDWYRRTRSVFPGLAAKIHAPLDRLRTDLAALEPLDPVPTHRDLHEKQIFIAGNAAGILDFDTLSLADPALDIGNLQAHLFLAGLHAGRSLQAFEWALLIGMPDLPVARARLWRRAALLRLAMIYAFSDTAPDILHRLIAEAAR</sequence>
<dbReference type="InterPro" id="IPR011009">
    <property type="entry name" value="Kinase-like_dom_sf"/>
</dbReference>
<dbReference type="EMBL" id="JAOWKZ010000003">
    <property type="protein sequence ID" value="MCV2873048.1"/>
    <property type="molecule type" value="Genomic_DNA"/>
</dbReference>
<organism evidence="2 3">
    <name type="scientific">Albidovulum litorale</name>
    <dbReference type="NCBI Taxonomy" id="2984134"/>
    <lineage>
        <taxon>Bacteria</taxon>
        <taxon>Pseudomonadati</taxon>
        <taxon>Pseudomonadota</taxon>
        <taxon>Alphaproteobacteria</taxon>
        <taxon>Rhodobacterales</taxon>
        <taxon>Paracoccaceae</taxon>
        <taxon>Albidovulum</taxon>
    </lineage>
</organism>
<feature type="domain" description="Aminoglycoside phosphotransferase" evidence="1">
    <location>
        <begin position="182"/>
        <end position="345"/>
    </location>
</feature>
<dbReference type="SUPFAM" id="SSF56112">
    <property type="entry name" value="Protein kinase-like (PK-like)"/>
    <property type="match status" value="1"/>
</dbReference>
<evidence type="ECO:0000313" key="3">
    <source>
        <dbReference type="Proteomes" id="UP001652564"/>
    </source>
</evidence>
<protein>
    <submittedName>
        <fullName evidence="2">Aminoglycoside phosphotransferase family protein</fullName>
    </submittedName>
</protein>
<dbReference type="RefSeq" id="WP_263740265.1">
    <property type="nucleotide sequence ID" value="NZ_JAOWKZ010000003.1"/>
</dbReference>